<reference evidence="1 2" key="1">
    <citation type="submission" date="2023-11" db="EMBL/GenBank/DDBJ databases">
        <title>Halocaridina rubra genome assembly.</title>
        <authorList>
            <person name="Smith C."/>
        </authorList>
    </citation>
    <scope>NUCLEOTIDE SEQUENCE [LARGE SCALE GENOMIC DNA]</scope>
    <source>
        <strain evidence="1">EP-1</strain>
        <tissue evidence="1">Whole</tissue>
    </source>
</reference>
<evidence type="ECO:0000313" key="1">
    <source>
        <dbReference type="EMBL" id="KAK7072587.1"/>
    </source>
</evidence>
<dbReference type="Proteomes" id="UP001381693">
    <property type="component" value="Unassembled WGS sequence"/>
</dbReference>
<comment type="caution">
    <text evidence="1">The sequence shown here is derived from an EMBL/GenBank/DDBJ whole genome shotgun (WGS) entry which is preliminary data.</text>
</comment>
<sequence length="107" mass="12519">MIKKILKGISLFKQYSRTWRIKQFWNQSSNSACIIHAVKLELEVNRQIVLVHILERLQVFRMMTNKDVSLRPIMFPASSRVSLSIHTFNIGILLAFLWPKVHALDKS</sequence>
<organism evidence="1 2">
    <name type="scientific">Halocaridina rubra</name>
    <name type="common">Hawaiian red shrimp</name>
    <dbReference type="NCBI Taxonomy" id="373956"/>
    <lineage>
        <taxon>Eukaryota</taxon>
        <taxon>Metazoa</taxon>
        <taxon>Ecdysozoa</taxon>
        <taxon>Arthropoda</taxon>
        <taxon>Crustacea</taxon>
        <taxon>Multicrustacea</taxon>
        <taxon>Malacostraca</taxon>
        <taxon>Eumalacostraca</taxon>
        <taxon>Eucarida</taxon>
        <taxon>Decapoda</taxon>
        <taxon>Pleocyemata</taxon>
        <taxon>Caridea</taxon>
        <taxon>Atyoidea</taxon>
        <taxon>Atyidae</taxon>
        <taxon>Halocaridina</taxon>
    </lineage>
</organism>
<proteinExistence type="predicted"/>
<accession>A0AAN8WX32</accession>
<gene>
    <name evidence="1" type="ORF">SK128_025701</name>
</gene>
<keyword evidence="2" id="KW-1185">Reference proteome</keyword>
<dbReference type="AlphaFoldDB" id="A0AAN8WX32"/>
<dbReference type="EMBL" id="JAXCGZ010013415">
    <property type="protein sequence ID" value="KAK7072587.1"/>
    <property type="molecule type" value="Genomic_DNA"/>
</dbReference>
<name>A0AAN8WX32_HALRR</name>
<protein>
    <submittedName>
        <fullName evidence="1">Uncharacterized protein</fullName>
    </submittedName>
</protein>
<evidence type="ECO:0000313" key="2">
    <source>
        <dbReference type="Proteomes" id="UP001381693"/>
    </source>
</evidence>